<dbReference type="NCBIfam" id="TIGR01484">
    <property type="entry name" value="HAD-SF-IIB"/>
    <property type="match status" value="1"/>
</dbReference>
<evidence type="ECO:0000313" key="2">
    <source>
        <dbReference type="Proteomes" id="UP001205748"/>
    </source>
</evidence>
<dbReference type="SFLD" id="SFLDS00003">
    <property type="entry name" value="Haloacid_Dehalogenase"/>
    <property type="match status" value="1"/>
</dbReference>
<protein>
    <submittedName>
        <fullName evidence="1">Cof-type HAD-IIB family hydrolase</fullName>
    </submittedName>
</protein>
<dbReference type="CDD" id="cd07516">
    <property type="entry name" value="HAD_Pase"/>
    <property type="match status" value="1"/>
</dbReference>
<dbReference type="Gene3D" id="3.40.50.1000">
    <property type="entry name" value="HAD superfamily/HAD-like"/>
    <property type="match status" value="1"/>
</dbReference>
<dbReference type="SFLD" id="SFLDG01140">
    <property type="entry name" value="C2.B:_Phosphomannomutase_and_P"/>
    <property type="match status" value="1"/>
</dbReference>
<dbReference type="InterPro" id="IPR000150">
    <property type="entry name" value="Cof"/>
</dbReference>
<dbReference type="InterPro" id="IPR006379">
    <property type="entry name" value="HAD-SF_hydro_IIB"/>
</dbReference>
<dbReference type="Proteomes" id="UP001205748">
    <property type="component" value="Unassembled WGS sequence"/>
</dbReference>
<dbReference type="AlphaFoldDB" id="A0AAE3HFE4"/>
<dbReference type="RefSeq" id="WP_257531151.1">
    <property type="nucleotide sequence ID" value="NZ_JANKAS010000007.1"/>
</dbReference>
<accession>A0AAE3HFE4</accession>
<proteinExistence type="predicted"/>
<dbReference type="PANTHER" id="PTHR10000">
    <property type="entry name" value="PHOSPHOSERINE PHOSPHATASE"/>
    <property type="match status" value="1"/>
</dbReference>
<organism evidence="1 2">
    <name type="scientific">Irregularibacter muris</name>
    <dbReference type="NCBI Taxonomy" id="1796619"/>
    <lineage>
        <taxon>Bacteria</taxon>
        <taxon>Bacillati</taxon>
        <taxon>Bacillota</taxon>
        <taxon>Clostridia</taxon>
        <taxon>Eubacteriales</taxon>
        <taxon>Eubacteriaceae</taxon>
        <taxon>Irregularibacter</taxon>
    </lineage>
</organism>
<name>A0AAE3HFE4_9FIRM</name>
<sequence>MYKMVVLDLDGTLLNSASSLSEKNRWVIEKCVKMGIKVVLASGRMHYSMKPIIKKLQLEEDFHIAGNGSTIFSLGGYLEDISILEDEVYRNVVKRLKKEEVEFLVYSKENVYYDYAPKLSGAVLKYGDERPVQMNSIADLKGVPKIVLYLDSEEWEKEKRIREIMKDCAAVLRSHESFVDIVHFDTSKYKAIERLMRFYKIQPKEVIAIGDSENDAELIENVGLGIAMANGSDIVKRVAKYITPKTNDQDGVADTLERLVLKKIS</sequence>
<gene>
    <name evidence="1" type="ORF">NSA47_09035</name>
</gene>
<evidence type="ECO:0000313" key="1">
    <source>
        <dbReference type="EMBL" id="MCR1899126.1"/>
    </source>
</evidence>
<dbReference type="GO" id="GO:0000287">
    <property type="term" value="F:magnesium ion binding"/>
    <property type="evidence" value="ECO:0007669"/>
    <property type="project" value="TreeGrafter"/>
</dbReference>
<dbReference type="Gene3D" id="3.30.1240.10">
    <property type="match status" value="1"/>
</dbReference>
<dbReference type="SFLD" id="SFLDG01144">
    <property type="entry name" value="C2.B.4:_PGP_Like"/>
    <property type="match status" value="1"/>
</dbReference>
<reference evidence="1" key="1">
    <citation type="submission" date="2022-07" db="EMBL/GenBank/DDBJ databases">
        <title>Enhanced cultured diversity of the mouse gut microbiota enables custom-made synthetic communities.</title>
        <authorList>
            <person name="Afrizal A."/>
        </authorList>
    </citation>
    <scope>NUCLEOTIDE SEQUENCE</scope>
    <source>
        <strain evidence="1">DSM 28593</strain>
    </source>
</reference>
<dbReference type="SUPFAM" id="SSF56784">
    <property type="entry name" value="HAD-like"/>
    <property type="match status" value="1"/>
</dbReference>
<dbReference type="PANTHER" id="PTHR10000:SF8">
    <property type="entry name" value="HAD SUPERFAMILY HYDROLASE-LIKE, TYPE 3"/>
    <property type="match status" value="1"/>
</dbReference>
<comment type="caution">
    <text evidence="1">The sequence shown here is derived from an EMBL/GenBank/DDBJ whole genome shotgun (WGS) entry which is preliminary data.</text>
</comment>
<dbReference type="PROSITE" id="PS01229">
    <property type="entry name" value="COF_2"/>
    <property type="match status" value="1"/>
</dbReference>
<keyword evidence="1" id="KW-0378">Hydrolase</keyword>
<keyword evidence="2" id="KW-1185">Reference proteome</keyword>
<dbReference type="InterPro" id="IPR036412">
    <property type="entry name" value="HAD-like_sf"/>
</dbReference>
<dbReference type="NCBIfam" id="TIGR00099">
    <property type="entry name" value="Cof-subfamily"/>
    <property type="match status" value="1"/>
</dbReference>
<dbReference type="InterPro" id="IPR023214">
    <property type="entry name" value="HAD_sf"/>
</dbReference>
<dbReference type="GO" id="GO:0005829">
    <property type="term" value="C:cytosol"/>
    <property type="evidence" value="ECO:0007669"/>
    <property type="project" value="TreeGrafter"/>
</dbReference>
<dbReference type="EMBL" id="JANKAS010000007">
    <property type="protein sequence ID" value="MCR1899126.1"/>
    <property type="molecule type" value="Genomic_DNA"/>
</dbReference>
<dbReference type="Pfam" id="PF08282">
    <property type="entry name" value="Hydrolase_3"/>
    <property type="match status" value="1"/>
</dbReference>
<dbReference type="GO" id="GO:0016791">
    <property type="term" value="F:phosphatase activity"/>
    <property type="evidence" value="ECO:0007669"/>
    <property type="project" value="UniProtKB-ARBA"/>
</dbReference>